<dbReference type="Gramene" id="mRNA:HanXRQr2_Chr10g0443881">
    <property type="protein sequence ID" value="mRNA:HanXRQr2_Chr10g0443881"/>
    <property type="gene ID" value="HanXRQr2_Chr10g0443881"/>
</dbReference>
<gene>
    <name evidence="2" type="ORF">HannXRQ_Chr10g0295931</name>
    <name evidence="1" type="ORF">HanXRQr2_Chr10g0443881</name>
</gene>
<dbReference type="Proteomes" id="UP000215914">
    <property type="component" value="Chromosome 10"/>
</dbReference>
<sequence length="98" mass="10988">MYIIEGQMEAFRTRRTFAGKATSTSGSEMGVFVFCEKLFLTTSVCAKKTKGRHRGRKCVCFSDASSSWRRHGPATSNLFKPLLNHLHILSSSSKARQK</sequence>
<reference evidence="2" key="2">
    <citation type="submission" date="2017-02" db="EMBL/GenBank/DDBJ databases">
        <title>Sunflower complete genome.</title>
        <authorList>
            <person name="Langlade N."/>
            <person name="Munos S."/>
        </authorList>
    </citation>
    <scope>NUCLEOTIDE SEQUENCE [LARGE SCALE GENOMIC DNA]</scope>
    <source>
        <tissue evidence="2">Leaves</tissue>
    </source>
</reference>
<organism evidence="2 3">
    <name type="scientific">Helianthus annuus</name>
    <name type="common">Common sunflower</name>
    <dbReference type="NCBI Taxonomy" id="4232"/>
    <lineage>
        <taxon>Eukaryota</taxon>
        <taxon>Viridiplantae</taxon>
        <taxon>Streptophyta</taxon>
        <taxon>Embryophyta</taxon>
        <taxon>Tracheophyta</taxon>
        <taxon>Spermatophyta</taxon>
        <taxon>Magnoliopsida</taxon>
        <taxon>eudicotyledons</taxon>
        <taxon>Gunneridae</taxon>
        <taxon>Pentapetalae</taxon>
        <taxon>asterids</taxon>
        <taxon>campanulids</taxon>
        <taxon>Asterales</taxon>
        <taxon>Asteraceae</taxon>
        <taxon>Asteroideae</taxon>
        <taxon>Heliantheae alliance</taxon>
        <taxon>Heliantheae</taxon>
        <taxon>Helianthus</taxon>
    </lineage>
</organism>
<name>A0A251TJX7_HELAN</name>
<accession>A0A251TJX7</accession>
<protein>
    <submittedName>
        <fullName evidence="2">Uncharacterized protein</fullName>
    </submittedName>
</protein>
<evidence type="ECO:0000313" key="2">
    <source>
        <dbReference type="EMBL" id="OTG11184.1"/>
    </source>
</evidence>
<dbReference type="InParanoid" id="A0A251TJX7"/>
<reference evidence="1" key="3">
    <citation type="submission" date="2020-06" db="EMBL/GenBank/DDBJ databases">
        <title>Helianthus annuus Genome sequencing and assembly Release 2.</title>
        <authorList>
            <person name="Gouzy J."/>
            <person name="Langlade N."/>
            <person name="Munos S."/>
        </authorList>
    </citation>
    <scope>NUCLEOTIDE SEQUENCE</scope>
    <source>
        <tissue evidence="1">Leaves</tissue>
    </source>
</reference>
<evidence type="ECO:0000313" key="3">
    <source>
        <dbReference type="Proteomes" id="UP000215914"/>
    </source>
</evidence>
<reference evidence="1 3" key="1">
    <citation type="journal article" date="2017" name="Nature">
        <title>The sunflower genome provides insights into oil metabolism, flowering and Asterid evolution.</title>
        <authorList>
            <person name="Badouin H."/>
            <person name="Gouzy J."/>
            <person name="Grassa C.J."/>
            <person name="Murat F."/>
            <person name="Staton S.E."/>
            <person name="Cottret L."/>
            <person name="Lelandais-Briere C."/>
            <person name="Owens G.L."/>
            <person name="Carrere S."/>
            <person name="Mayjonade B."/>
            <person name="Legrand L."/>
            <person name="Gill N."/>
            <person name="Kane N.C."/>
            <person name="Bowers J.E."/>
            <person name="Hubner S."/>
            <person name="Bellec A."/>
            <person name="Berard A."/>
            <person name="Berges H."/>
            <person name="Blanchet N."/>
            <person name="Boniface M.C."/>
            <person name="Brunel D."/>
            <person name="Catrice O."/>
            <person name="Chaidir N."/>
            <person name="Claudel C."/>
            <person name="Donnadieu C."/>
            <person name="Faraut T."/>
            <person name="Fievet G."/>
            <person name="Helmstetter N."/>
            <person name="King M."/>
            <person name="Knapp S.J."/>
            <person name="Lai Z."/>
            <person name="Le Paslier M.C."/>
            <person name="Lippi Y."/>
            <person name="Lorenzon L."/>
            <person name="Mandel J.R."/>
            <person name="Marage G."/>
            <person name="Marchand G."/>
            <person name="Marquand E."/>
            <person name="Bret-Mestries E."/>
            <person name="Morien E."/>
            <person name="Nambeesan S."/>
            <person name="Nguyen T."/>
            <person name="Pegot-Espagnet P."/>
            <person name="Pouilly N."/>
            <person name="Raftis F."/>
            <person name="Sallet E."/>
            <person name="Schiex T."/>
            <person name="Thomas J."/>
            <person name="Vandecasteele C."/>
            <person name="Vares D."/>
            <person name="Vear F."/>
            <person name="Vautrin S."/>
            <person name="Crespi M."/>
            <person name="Mangin B."/>
            <person name="Burke J.M."/>
            <person name="Salse J."/>
            <person name="Munos S."/>
            <person name="Vincourt P."/>
            <person name="Rieseberg L.H."/>
            <person name="Langlade N.B."/>
        </authorList>
    </citation>
    <scope>NUCLEOTIDE SEQUENCE [LARGE SCALE GENOMIC DNA]</scope>
    <source>
        <strain evidence="3">cv. SF193</strain>
        <tissue evidence="1">Leaves</tissue>
    </source>
</reference>
<proteinExistence type="predicted"/>
<keyword evidence="3" id="KW-1185">Reference proteome</keyword>
<dbReference type="EMBL" id="MNCJ02000325">
    <property type="protein sequence ID" value="KAF5786679.1"/>
    <property type="molecule type" value="Genomic_DNA"/>
</dbReference>
<evidence type="ECO:0000313" key="1">
    <source>
        <dbReference type="EMBL" id="KAF5786679.1"/>
    </source>
</evidence>
<dbReference type="EMBL" id="CM007899">
    <property type="protein sequence ID" value="OTG11184.1"/>
    <property type="molecule type" value="Genomic_DNA"/>
</dbReference>
<dbReference type="AlphaFoldDB" id="A0A251TJX7"/>